<dbReference type="AlphaFoldDB" id="A0A2K3QK33"/>
<dbReference type="GO" id="GO:0005829">
    <property type="term" value="C:cytosol"/>
    <property type="evidence" value="ECO:0007669"/>
    <property type="project" value="TreeGrafter"/>
</dbReference>
<comment type="caution">
    <text evidence="4">The sequence shown here is derived from an EMBL/GenBank/DDBJ whole genome shotgun (WGS) entry which is preliminary data.</text>
</comment>
<keyword evidence="5" id="KW-1185">Reference proteome</keyword>
<dbReference type="InterPro" id="IPR029756">
    <property type="entry name" value="MTH1187/YkoF-like"/>
</dbReference>
<dbReference type="Proteomes" id="UP000236621">
    <property type="component" value="Unassembled WGS sequence"/>
</dbReference>
<dbReference type="EMBL" id="NRSZ01000328">
    <property type="protein sequence ID" value="PNY27903.1"/>
    <property type="molecule type" value="Genomic_DNA"/>
</dbReference>
<comment type="similarity">
    <text evidence="1">Belongs to the UPF0045 family.</text>
</comment>
<accession>A0A2K3QK33</accession>
<proteinExistence type="inferred from homology"/>
<evidence type="ECO:0000259" key="3">
    <source>
        <dbReference type="Pfam" id="PF01910"/>
    </source>
</evidence>
<feature type="domain" description="Thiamine-binding protein" evidence="3">
    <location>
        <begin position="14"/>
        <end position="105"/>
    </location>
</feature>
<reference evidence="4 5" key="1">
    <citation type="submission" date="2017-08" db="EMBL/GenBank/DDBJ databases">
        <title>Harnessing the power of phylogenomics to disentangle the directionality and signatures of interkingdom host jumping in the parasitic fungal genus Tolypocladium.</title>
        <authorList>
            <person name="Quandt C.A."/>
            <person name="Patterson W."/>
            <person name="Spatafora J.W."/>
        </authorList>
    </citation>
    <scope>NUCLEOTIDE SEQUENCE [LARGE SCALE GENOMIC DNA]</scope>
    <source>
        <strain evidence="4 5">CBS 113982</strain>
    </source>
</reference>
<dbReference type="PANTHER" id="PTHR33777">
    <property type="entry name" value="UPF0045 PROTEIN ECM15"/>
    <property type="match status" value="1"/>
</dbReference>
<dbReference type="SUPFAM" id="SSF89957">
    <property type="entry name" value="MTH1187/YkoF-like"/>
    <property type="match status" value="1"/>
</dbReference>
<evidence type="ECO:0000313" key="4">
    <source>
        <dbReference type="EMBL" id="PNY27903.1"/>
    </source>
</evidence>
<protein>
    <submittedName>
        <fullName evidence="4">Protein ECM15</fullName>
    </submittedName>
</protein>
<dbReference type="STRING" id="45235.A0A2K3QK33"/>
<evidence type="ECO:0000313" key="5">
    <source>
        <dbReference type="Proteomes" id="UP000236621"/>
    </source>
</evidence>
<gene>
    <name evidence="4" type="ORF">TCAP_02153</name>
</gene>
<dbReference type="InterPro" id="IPR051614">
    <property type="entry name" value="UPF0045_domain"/>
</dbReference>
<dbReference type="NCBIfam" id="TIGR00106">
    <property type="entry name" value="MTH1187 family thiamine-binding protein"/>
    <property type="match status" value="1"/>
</dbReference>
<feature type="region of interest" description="Disordered" evidence="2">
    <location>
        <begin position="83"/>
        <end position="112"/>
    </location>
</feature>
<evidence type="ECO:0000256" key="2">
    <source>
        <dbReference type="SAM" id="MobiDB-lite"/>
    </source>
</evidence>
<organism evidence="4 5">
    <name type="scientific">Tolypocladium capitatum</name>
    <dbReference type="NCBI Taxonomy" id="45235"/>
    <lineage>
        <taxon>Eukaryota</taxon>
        <taxon>Fungi</taxon>
        <taxon>Dikarya</taxon>
        <taxon>Ascomycota</taxon>
        <taxon>Pezizomycotina</taxon>
        <taxon>Sordariomycetes</taxon>
        <taxon>Hypocreomycetidae</taxon>
        <taxon>Hypocreales</taxon>
        <taxon>Ophiocordycipitaceae</taxon>
        <taxon>Tolypocladium</taxon>
    </lineage>
</organism>
<dbReference type="OrthoDB" id="5587367at2759"/>
<evidence type="ECO:0000256" key="1">
    <source>
        <dbReference type="ARBA" id="ARBA00010272"/>
    </source>
</evidence>
<dbReference type="Gene3D" id="3.30.70.930">
    <property type="match status" value="1"/>
</dbReference>
<sequence>MDYAGIATPAACYADFCLIPVGTGDVSVAQEVAEVQRVLKASGLSYTMHSAGTTVEGGWDEVMAVVGKAHTVVHQRGVARVQSSMRVGSRTDKKQTAEEKVKRVEDILAQDR</sequence>
<name>A0A2K3QK33_9HYPO</name>
<dbReference type="InterPro" id="IPR002767">
    <property type="entry name" value="Thiamine_BP"/>
</dbReference>
<dbReference type="Pfam" id="PF01910">
    <property type="entry name" value="Thiamine_BP"/>
    <property type="match status" value="1"/>
</dbReference>
<dbReference type="PANTHER" id="PTHR33777:SF1">
    <property type="entry name" value="UPF0045 PROTEIN ECM15"/>
    <property type="match status" value="1"/>
</dbReference>
<feature type="compositionally biased region" description="Basic and acidic residues" evidence="2">
    <location>
        <begin position="89"/>
        <end position="112"/>
    </location>
</feature>